<feature type="transmembrane region" description="Helical" evidence="1">
    <location>
        <begin position="33"/>
        <end position="53"/>
    </location>
</feature>
<keyword evidence="1" id="KW-0472">Membrane</keyword>
<comment type="caution">
    <text evidence="2">The sequence shown here is derived from an EMBL/GenBank/DDBJ whole genome shotgun (WGS) entry which is preliminary data.</text>
</comment>
<dbReference type="EMBL" id="JAUOQO010000004">
    <property type="protein sequence ID" value="MDO6573691.1"/>
    <property type="molecule type" value="Genomic_DNA"/>
</dbReference>
<gene>
    <name evidence="2" type="ORF">Q4528_05915</name>
</gene>
<sequence length="66" mass="7522">MTKSKIRTISFLLLTLFVIVYGILVITTDYINALYSLLFVAIVAVWGFTTDILTKPNKEDDEHNNN</sequence>
<dbReference type="Proteomes" id="UP001170310">
    <property type="component" value="Unassembled WGS sequence"/>
</dbReference>
<reference evidence="2" key="1">
    <citation type="submission" date="2023-07" db="EMBL/GenBank/DDBJ databases">
        <title>Genome content predicts the carbon catabolic preferences of heterotrophic bacteria.</title>
        <authorList>
            <person name="Gralka M."/>
        </authorList>
    </citation>
    <scope>NUCLEOTIDE SEQUENCE</scope>
    <source>
        <strain evidence="2">E2R20</strain>
    </source>
</reference>
<proteinExistence type="predicted"/>
<keyword evidence="1" id="KW-1133">Transmembrane helix</keyword>
<dbReference type="AlphaFoldDB" id="A0AAW7YTS6"/>
<name>A0AAW7YTS6_9STAP</name>
<evidence type="ECO:0000313" key="2">
    <source>
        <dbReference type="EMBL" id="MDO6573691.1"/>
    </source>
</evidence>
<evidence type="ECO:0000313" key="3">
    <source>
        <dbReference type="Proteomes" id="UP001170310"/>
    </source>
</evidence>
<keyword evidence="3" id="KW-1185">Reference proteome</keyword>
<protein>
    <submittedName>
        <fullName evidence="2">Mobilization protein</fullName>
    </submittedName>
</protein>
<evidence type="ECO:0000256" key="1">
    <source>
        <dbReference type="SAM" id="Phobius"/>
    </source>
</evidence>
<accession>A0AAW7YTS6</accession>
<keyword evidence="1" id="KW-0812">Transmembrane</keyword>
<feature type="transmembrane region" description="Helical" evidence="1">
    <location>
        <begin position="9"/>
        <end position="27"/>
    </location>
</feature>
<dbReference type="RefSeq" id="WP_046467337.1">
    <property type="nucleotide sequence ID" value="NZ_JAUOQO010000004.1"/>
</dbReference>
<organism evidence="2 3">
    <name type="scientific">Staphylococcus pasteuri_A</name>
    <dbReference type="NCBI Taxonomy" id="3062664"/>
    <lineage>
        <taxon>Bacteria</taxon>
        <taxon>Bacillati</taxon>
        <taxon>Bacillota</taxon>
        <taxon>Bacilli</taxon>
        <taxon>Bacillales</taxon>
        <taxon>Staphylococcaceae</taxon>
        <taxon>Staphylococcus</taxon>
    </lineage>
</organism>